<reference evidence="2" key="1">
    <citation type="submission" date="2020-03" db="EMBL/GenBank/DDBJ databases">
        <title>The deep terrestrial virosphere.</title>
        <authorList>
            <person name="Holmfeldt K."/>
            <person name="Nilsson E."/>
            <person name="Simone D."/>
            <person name="Lopez-Fernandez M."/>
            <person name="Wu X."/>
            <person name="de Brujin I."/>
            <person name="Lundin D."/>
            <person name="Andersson A."/>
            <person name="Bertilsson S."/>
            <person name="Dopson M."/>
        </authorList>
    </citation>
    <scope>NUCLEOTIDE SEQUENCE</scope>
    <source>
        <strain evidence="2">TM448A01916</strain>
    </source>
</reference>
<keyword evidence="1" id="KW-0812">Transmembrane</keyword>
<protein>
    <recommendedName>
        <fullName evidence="3">Holin</fullName>
    </recommendedName>
</protein>
<organism evidence="2">
    <name type="scientific">viral metagenome</name>
    <dbReference type="NCBI Taxonomy" id="1070528"/>
    <lineage>
        <taxon>unclassified sequences</taxon>
        <taxon>metagenomes</taxon>
        <taxon>organismal metagenomes</taxon>
    </lineage>
</organism>
<evidence type="ECO:0000313" key="2">
    <source>
        <dbReference type="EMBL" id="QJA50879.1"/>
    </source>
</evidence>
<evidence type="ECO:0000256" key="1">
    <source>
        <dbReference type="SAM" id="Phobius"/>
    </source>
</evidence>
<accession>A0A6H1ZTS6</accession>
<sequence length="59" mass="6641">MMEKKPWASKTLWVNILGVVGILAQTYTGFVIGPELQVMILGVINVILRLITKEEIVWS</sequence>
<name>A0A6H1ZTS6_9ZZZZ</name>
<proteinExistence type="predicted"/>
<gene>
    <name evidence="2" type="ORF">TM448A01916_0012</name>
</gene>
<keyword evidence="1" id="KW-0472">Membrane</keyword>
<evidence type="ECO:0008006" key="3">
    <source>
        <dbReference type="Google" id="ProtNLM"/>
    </source>
</evidence>
<keyword evidence="1" id="KW-1133">Transmembrane helix</keyword>
<dbReference type="EMBL" id="MT144222">
    <property type="protein sequence ID" value="QJA50879.1"/>
    <property type="molecule type" value="Genomic_DNA"/>
</dbReference>
<feature type="transmembrane region" description="Helical" evidence="1">
    <location>
        <begin position="12"/>
        <end position="30"/>
    </location>
</feature>
<dbReference type="AlphaFoldDB" id="A0A6H1ZTS6"/>